<dbReference type="PANTHER" id="PTHR34883">
    <property type="entry name" value="SERINE-RICH PROTEIN, PUTATIVE-RELATED-RELATED"/>
    <property type="match status" value="1"/>
</dbReference>
<evidence type="ECO:0000256" key="1">
    <source>
        <dbReference type="SAM" id="MobiDB-lite"/>
    </source>
</evidence>
<dbReference type="Gene3D" id="2.60.40.420">
    <property type="entry name" value="Cupredoxins - blue copper proteins"/>
    <property type="match status" value="1"/>
</dbReference>
<feature type="region of interest" description="Disordered" evidence="1">
    <location>
        <begin position="381"/>
        <end position="467"/>
    </location>
</feature>
<dbReference type="InterPro" id="IPR008972">
    <property type="entry name" value="Cupredoxin"/>
</dbReference>
<comment type="caution">
    <text evidence="3">The sequence shown here is derived from an EMBL/GenBank/DDBJ whole genome shotgun (WGS) entry which is preliminary data.</text>
</comment>
<protein>
    <recommendedName>
        <fullName evidence="5">Extracellular serine-rich protein</fullName>
    </recommendedName>
</protein>
<evidence type="ECO:0000313" key="4">
    <source>
        <dbReference type="Proteomes" id="UP001213000"/>
    </source>
</evidence>
<dbReference type="InterPro" id="IPR052953">
    <property type="entry name" value="Ser-rich/MCO-related"/>
</dbReference>
<organism evidence="3 4">
    <name type="scientific">Leucocoprinus birnbaumii</name>
    <dbReference type="NCBI Taxonomy" id="56174"/>
    <lineage>
        <taxon>Eukaryota</taxon>
        <taxon>Fungi</taxon>
        <taxon>Dikarya</taxon>
        <taxon>Basidiomycota</taxon>
        <taxon>Agaricomycotina</taxon>
        <taxon>Agaricomycetes</taxon>
        <taxon>Agaricomycetidae</taxon>
        <taxon>Agaricales</taxon>
        <taxon>Agaricineae</taxon>
        <taxon>Agaricaceae</taxon>
        <taxon>Leucocoprinus</taxon>
    </lineage>
</organism>
<feature type="region of interest" description="Disordered" evidence="1">
    <location>
        <begin position="280"/>
        <end position="314"/>
    </location>
</feature>
<reference evidence="3" key="1">
    <citation type="submission" date="2022-07" db="EMBL/GenBank/DDBJ databases">
        <title>Genome Sequence of Leucocoprinus birnbaumii.</title>
        <authorList>
            <person name="Buettner E."/>
        </authorList>
    </citation>
    <scope>NUCLEOTIDE SEQUENCE</scope>
    <source>
        <strain evidence="3">VT141</strain>
    </source>
</reference>
<feature type="transmembrane region" description="Helical" evidence="2">
    <location>
        <begin position="192"/>
        <end position="215"/>
    </location>
</feature>
<name>A0AAD5YYR6_9AGAR</name>
<sequence length="467" mass="49378">MGVRQVSVGVEGSFFDPQTVSAAEGDVINFIFGGDFHTITQSSPENPCSPLPGGFSSGFLGRGPDFSNNTEIFSLTLTNASAPVWYFCAATKPVSHCNHQMVGVINPPSQAAFMSFAAAAVLATTTTEYFPTLVPTGSGAVASVLTLNDARLPPMSQFLPNSSVTDTSLIIASSTAPPTPSPSSSSSTPRGAVIGGAIGAAIGAFLLLCVGFLLWRRIRLQRRTSTGSSFFAYNHRPNGNRRGFYPGSDHENPQMSSTINYSTMSSPNTMITTFDADREAQHTMSRQPPPPVRSVKSTSPMMSEFSQPQSNMGSPLQPMGNLSHANSAGQLTQASGAISDSSGSNTLYTNSSYQPAIHHHQQTSSFGVPMIAEEMLGDRLHPQRRPQQQPADSSSNRTESESGAGVGTSALDVKAIAREVVNIMREEQSQKGQGSANQHDGSGSRSVTHSLESAPPRYHTVNNTAEG</sequence>
<feature type="compositionally biased region" description="Polar residues" evidence="1">
    <location>
        <begin position="295"/>
        <end position="314"/>
    </location>
</feature>
<evidence type="ECO:0000256" key="2">
    <source>
        <dbReference type="SAM" id="Phobius"/>
    </source>
</evidence>
<keyword evidence="4" id="KW-1185">Reference proteome</keyword>
<keyword evidence="2" id="KW-1133">Transmembrane helix</keyword>
<keyword evidence="2" id="KW-0812">Transmembrane</keyword>
<dbReference type="AlphaFoldDB" id="A0AAD5YYR6"/>
<dbReference type="EMBL" id="JANIEX010000108">
    <property type="protein sequence ID" value="KAJ3573286.1"/>
    <property type="molecule type" value="Genomic_DNA"/>
</dbReference>
<accession>A0AAD5YYR6</accession>
<dbReference type="SUPFAM" id="SSF49503">
    <property type="entry name" value="Cupredoxins"/>
    <property type="match status" value="1"/>
</dbReference>
<evidence type="ECO:0008006" key="5">
    <source>
        <dbReference type="Google" id="ProtNLM"/>
    </source>
</evidence>
<dbReference type="CDD" id="cd00920">
    <property type="entry name" value="Cupredoxin"/>
    <property type="match status" value="1"/>
</dbReference>
<evidence type="ECO:0000313" key="3">
    <source>
        <dbReference type="EMBL" id="KAJ3573286.1"/>
    </source>
</evidence>
<dbReference type="Proteomes" id="UP001213000">
    <property type="component" value="Unassembled WGS sequence"/>
</dbReference>
<gene>
    <name evidence="3" type="ORF">NP233_g2539</name>
</gene>
<proteinExistence type="predicted"/>
<dbReference type="PANTHER" id="PTHR34883:SF15">
    <property type="entry name" value="EXTRACELLULAR SERINE-RICH PROTEIN"/>
    <property type="match status" value="1"/>
</dbReference>
<keyword evidence="2" id="KW-0472">Membrane</keyword>
<feature type="compositionally biased region" description="Polar residues" evidence="1">
    <location>
        <begin position="430"/>
        <end position="451"/>
    </location>
</feature>